<name>A0AAE1KRG8_PETCI</name>
<proteinExistence type="predicted"/>
<protein>
    <submittedName>
        <fullName evidence="1">Uncharacterized protein</fullName>
    </submittedName>
</protein>
<dbReference type="AlphaFoldDB" id="A0AAE1KRG8"/>
<reference evidence="1" key="1">
    <citation type="submission" date="2023-10" db="EMBL/GenBank/DDBJ databases">
        <title>Genome assemblies of two species of porcelain crab, Petrolisthes cinctipes and Petrolisthes manimaculis (Anomura: Porcellanidae).</title>
        <authorList>
            <person name="Angst P."/>
        </authorList>
    </citation>
    <scope>NUCLEOTIDE SEQUENCE</scope>
    <source>
        <strain evidence="1">PB745_01</strain>
        <tissue evidence="1">Gill</tissue>
    </source>
</reference>
<sequence length="308" mass="34019">MSSLSSRKDIRDLTSHLVFTSDIGKIYIKASQDYHDQPTMIPLLLTALLLTLTHCHEPLLEPTDELQPMDVKMGYEDVVMNEQTDLDQEVESQTVEEERQFISARAVCASGCCTEGSKCEKLGGECYPQSSRQICHHASLAPDLCGSSGCRCCLKCSCGSYCGKVDGLCKRECGCSPWEYADVFNPCPTPSGCSCCRRCTIVYSPCWTGGKERGYCRGDYQYYLRLGYYPSSLQCKEDKCHCFHRCGSTSSCSKHGGYCTRKGVQCRTGYTSFSCWCVNEGTCHCCIPDAAVKAQSLKCPTLATKAPQ</sequence>
<gene>
    <name evidence="1" type="ORF">Pcinc_015978</name>
</gene>
<evidence type="ECO:0000313" key="1">
    <source>
        <dbReference type="EMBL" id="KAK3879445.1"/>
    </source>
</evidence>
<keyword evidence="2" id="KW-1185">Reference proteome</keyword>
<comment type="caution">
    <text evidence="1">The sequence shown here is derived from an EMBL/GenBank/DDBJ whole genome shotgun (WGS) entry which is preliminary data.</text>
</comment>
<accession>A0AAE1KRG8</accession>
<dbReference type="Proteomes" id="UP001286313">
    <property type="component" value="Unassembled WGS sequence"/>
</dbReference>
<organism evidence="1 2">
    <name type="scientific">Petrolisthes cinctipes</name>
    <name type="common">Flat porcelain crab</name>
    <dbReference type="NCBI Taxonomy" id="88211"/>
    <lineage>
        <taxon>Eukaryota</taxon>
        <taxon>Metazoa</taxon>
        <taxon>Ecdysozoa</taxon>
        <taxon>Arthropoda</taxon>
        <taxon>Crustacea</taxon>
        <taxon>Multicrustacea</taxon>
        <taxon>Malacostraca</taxon>
        <taxon>Eumalacostraca</taxon>
        <taxon>Eucarida</taxon>
        <taxon>Decapoda</taxon>
        <taxon>Pleocyemata</taxon>
        <taxon>Anomura</taxon>
        <taxon>Galatheoidea</taxon>
        <taxon>Porcellanidae</taxon>
        <taxon>Petrolisthes</taxon>
    </lineage>
</organism>
<dbReference type="EMBL" id="JAWQEG010001442">
    <property type="protein sequence ID" value="KAK3879445.1"/>
    <property type="molecule type" value="Genomic_DNA"/>
</dbReference>
<evidence type="ECO:0000313" key="2">
    <source>
        <dbReference type="Proteomes" id="UP001286313"/>
    </source>
</evidence>